<feature type="region of interest" description="Disordered" evidence="1">
    <location>
        <begin position="1439"/>
        <end position="1500"/>
    </location>
</feature>
<evidence type="ECO:0000313" key="2">
    <source>
        <dbReference type="EMBL" id="CAE4634478.1"/>
    </source>
</evidence>
<organism evidence="2">
    <name type="scientific">Alexandrium monilatum</name>
    <dbReference type="NCBI Taxonomy" id="311494"/>
    <lineage>
        <taxon>Eukaryota</taxon>
        <taxon>Sar</taxon>
        <taxon>Alveolata</taxon>
        <taxon>Dinophyceae</taxon>
        <taxon>Gonyaulacales</taxon>
        <taxon>Pyrocystaceae</taxon>
        <taxon>Alexandrium</taxon>
    </lineage>
</organism>
<feature type="region of interest" description="Disordered" evidence="1">
    <location>
        <begin position="1"/>
        <end position="24"/>
    </location>
</feature>
<sequence length="2677" mass="278522">MAQAGLETKPSRSEGGPAVGVQAGSQWVRGLPPGQLFETMRSPADSPATCCGRSARFWHAWLERGDAAPAEAEAVFSDAALCARLAGPLRHFEQPGPSSSPLVPAGEGLSALSARAAEFARKASVELGVGQRVAEDLVRLYADNHLSGFAAVHYAGDVFELLDLGSGAMQELAELLHKEKCEALQVVACILRTAHDDGHPYTARCRELSLRLLAEGLGDKLWLAFKELASCPHFASAAPERSEVLSCVRQRLQLQLCTLECLGLARYDPELCAPSLDVLCPMADLFLRQRCLGSLPAAAHEHPWLLSDSETCAMAQCVGQLCVALLLQGLALDDLTLPAEHHPLLSSAKHVQRLHQLVTSEWVDLCERAASRRGRASSAATQHCARMASLVVLGWAALLGRSPEEYREANGLGFERILGSPVLKTPELVAEAVGDVLERGFLLTDTLGRQHGAVRRTLRSLVASVVTAFRMDGALSGIHSTMSDLMRAVHENEPAASQEFWRSEFPERRGCYFVLEGWFSIFPTCIGGLLELLGSLAGLAEGASDMPSSCTMQLLLKKTGTLHIPYHVMHDVVDVVATAPSASGIPPTPSAHVLLREPVYVEELVLRAHGLVLPEWHVAKCAVLTPGVQGAFVDVAAESQGGARASKVRWEIRQDQGVCAWRVAVVAWDAVLESMGWTEGHSSQAGLRRQGEVAASALQVLFAVLRCTCRLLIASPSAYVMLQREADADVGAPGNGLVARLLASFFLCAELPDRAGSHMLPAILQALTACARAPREAGGSEPAQPFTPPYAALLQLLGGSPHGRFRVRCVQAMVSLLRAALDAERESGLYRTSVAAVELIGSLAEVCPPQFLALPWDGRSSAQPPVPGASQGGAPPAASGMETLGVLLDFVFCLCFARCGFWQSQSASERLKLSRACIHVATAILPTLECFNWPTPAWLGDNLRELPGGPGGAASRGGHANFAPALRHLRALQLRVLRSWSEGAFVATLVQGISCDVVFGAGAGGQASDDRTEQRRHFVGFRSSALEVDAGSSAGAPEAGAAAGGPPTSGVQLLVDALRCLHGILSLALRPAGLALHYASLAQHVLEVTLARKPFNPAVISSWLAAGGVGMPGAWPQSADLVQSLYGHVCTADPAVAKWAASTLAAVCALWSRAGMRIPVPSGPGEAAPRRALLLAFLSLPSIGSADAAGATAAGTAAGTDVAVQAGASRRTPLASHLTRRLLELISDSSKDLDVRCAMVDLARAALATQPGLFLDEANELFPKAVAACGTTLVEIAEGERKRQNCPGAMDVTACRLLLGVLGLLDCLADANGVWVVQSLFSEPVAGGSSHPSVWDVLLSVVTDVLGPLTSEGQQPRVEMSGEQQLTPEPFLAAAAVFRLAERGCANAQGILGSNSQAHEALLKLLETLLGPQGVALWLPLAPGRSEPERAVVAAPPVERGGHLGYPEHDLSAMRHPFGRTGAQEHASGSRSRGVGVGSKGGRRPSRSPQDAPSPKRVPAPLQECRTSADRLHGLLAKHQLSPELLSPHLPGGGAVAGLGSFHPAAAAVSSGGLRASACEDGSLWDAALWDAVMRTELADGKCSVPPAFRQWADLCEVACGGAVDAAPTGGQRAPASRRAPLQQTLRLDRLGTFGTLNGVGQLHTGCSCADAYIVGAPLLPVHEASLQFAVGCLRQGAGDGAVVSGDFGELVGEFRRFSAAQVAGSGRVLAVEAFDDLVHVAARQLHASGDAACKPKLREMLTSLSKALKEQLCGSLQHLDAVADHAQFFACFINLLSHLLVAPLGTSNAADSSPVLSPLSGLAPAFKAAAGPGVALQHEALEAPALLRQLTAVLHICGVRLCLTCDLPPRAGDLLAGSVFSAGHANLALAAISLLLVLVPGMKQQQTLEAGGQLVELLGVLPELVDCITASAAAAGAAGAGGGVREDGAPTVAAAAAAAWGPTAPAAALGWPGQAPAACTPSAGLGGQGGRQQQVFLRQSPEDAVAREAVATQAKALDHAMRSGLLSTVLLLAERTLAALHEQEADAQPGSALGRQALSALQRSLLPRLLSCSCTVFSPSLDRHRITLATTALGARPSLSAAAWDRAVEAAWACQLDAVLATLLGVAQTAAGAALLVEQRAFVLLAYCPLLHAAVLPAEGSGPFPAAYAWPQARGPPGSLVQGLGAAATPWRRPLHACWCRALLLVATLLAAVPQQAAEAAAFLEAYAPRLQYAFRSGLQIGHLAILEEVCAACRVLAAMPSGCALAESMLIDAATQAFAFAVGTCLSERLAPSEVFLPVAALERASAQVALDGEASPAEVPSVFHQRVEYLGLDLLRSLLAALLRAAASPAWLSKPATWFDGAGRAGPWAPWPGTPDSLTGRAHPAALGMISSEATNGGPQRLWAVVMDFVLEAARRVVEIMESLQGQRHAYLLVTAESGTAGGPECKGAFGLHATDGGPAAVASVWLPLSCALVPLGSALSGGGEQETCPSAASSFSSSSSGGLARGLTPPTTPRSPSGPVAASPPTFPTSPTDPWSRARKAKDVSRRSASYRHAGLSPHGSAGGQAAAGIVPECVPLADVRRLCGGILEMACTLLCHYCQLTKSNVHAGPERSMPGASVLHGLLSFLHELQTSASLGTLGIDAEYLLELDRVLRLGQGLGLPEGEQQQQQQQQHLNPAFDGDLWIPPAVSGMA</sequence>
<dbReference type="PANTHER" id="PTHR31431">
    <property type="entry name" value="NUCLEOPORIN NUP188 HOMOLOG"/>
    <property type="match status" value="1"/>
</dbReference>
<dbReference type="GO" id="GO:0006405">
    <property type="term" value="P:RNA export from nucleus"/>
    <property type="evidence" value="ECO:0007669"/>
    <property type="project" value="TreeGrafter"/>
</dbReference>
<evidence type="ECO:0000256" key="1">
    <source>
        <dbReference type="SAM" id="MobiDB-lite"/>
    </source>
</evidence>
<dbReference type="GO" id="GO:0017056">
    <property type="term" value="F:structural constituent of nuclear pore"/>
    <property type="evidence" value="ECO:0007669"/>
    <property type="project" value="InterPro"/>
</dbReference>
<protein>
    <submittedName>
        <fullName evidence="2">Uncharacterized protein</fullName>
    </submittedName>
</protein>
<accession>A0A7S4S4K5</accession>
<name>A0A7S4S4K5_9DINO</name>
<dbReference type="GO" id="GO:0044611">
    <property type="term" value="C:nuclear pore inner ring"/>
    <property type="evidence" value="ECO:0007669"/>
    <property type="project" value="TreeGrafter"/>
</dbReference>
<dbReference type="InterPro" id="IPR044840">
    <property type="entry name" value="Nup188"/>
</dbReference>
<gene>
    <name evidence="2" type="ORF">AMON00008_LOCUS44992</name>
</gene>
<feature type="compositionally biased region" description="Low complexity" evidence="1">
    <location>
        <begin position="2474"/>
        <end position="2503"/>
    </location>
</feature>
<feature type="region of interest" description="Disordered" evidence="1">
    <location>
        <begin position="2466"/>
        <end position="2547"/>
    </location>
</feature>
<feature type="compositionally biased region" description="Basic and acidic residues" evidence="1">
    <location>
        <begin position="1440"/>
        <end position="1453"/>
    </location>
</feature>
<dbReference type="GO" id="GO:0006606">
    <property type="term" value="P:protein import into nucleus"/>
    <property type="evidence" value="ECO:0007669"/>
    <property type="project" value="TreeGrafter"/>
</dbReference>
<proteinExistence type="predicted"/>
<reference evidence="2" key="1">
    <citation type="submission" date="2021-01" db="EMBL/GenBank/DDBJ databases">
        <authorList>
            <person name="Corre E."/>
            <person name="Pelletier E."/>
            <person name="Niang G."/>
            <person name="Scheremetjew M."/>
            <person name="Finn R."/>
            <person name="Kale V."/>
            <person name="Holt S."/>
            <person name="Cochrane G."/>
            <person name="Meng A."/>
            <person name="Brown T."/>
            <person name="Cohen L."/>
        </authorList>
    </citation>
    <scope>NUCLEOTIDE SEQUENCE</scope>
    <source>
        <strain evidence="2">CCMP3105</strain>
    </source>
</reference>
<dbReference type="PANTHER" id="PTHR31431:SF1">
    <property type="entry name" value="NUCLEOPORIN NUP188"/>
    <property type="match status" value="1"/>
</dbReference>
<dbReference type="EMBL" id="HBNR01063756">
    <property type="protein sequence ID" value="CAE4634478.1"/>
    <property type="molecule type" value="Transcribed_RNA"/>
</dbReference>